<reference evidence="6" key="1">
    <citation type="journal article" date="2013" name="Nature">
        <title>Pan genome of the phytoplankton Emiliania underpins its global distribution.</title>
        <authorList>
            <person name="Read B.A."/>
            <person name="Kegel J."/>
            <person name="Klute M.J."/>
            <person name="Kuo A."/>
            <person name="Lefebvre S.C."/>
            <person name="Maumus F."/>
            <person name="Mayer C."/>
            <person name="Miller J."/>
            <person name="Monier A."/>
            <person name="Salamov A."/>
            <person name="Young J."/>
            <person name="Aguilar M."/>
            <person name="Claverie J.M."/>
            <person name="Frickenhaus S."/>
            <person name="Gonzalez K."/>
            <person name="Herman E.K."/>
            <person name="Lin Y.C."/>
            <person name="Napier J."/>
            <person name="Ogata H."/>
            <person name="Sarno A.F."/>
            <person name="Shmutz J."/>
            <person name="Schroeder D."/>
            <person name="de Vargas C."/>
            <person name="Verret F."/>
            <person name="von Dassow P."/>
            <person name="Valentin K."/>
            <person name="Van de Peer Y."/>
            <person name="Wheeler G."/>
            <person name="Dacks J.B."/>
            <person name="Delwiche C.F."/>
            <person name="Dyhrman S.T."/>
            <person name="Glockner G."/>
            <person name="John U."/>
            <person name="Richards T."/>
            <person name="Worden A.Z."/>
            <person name="Zhang X."/>
            <person name="Grigoriev I.V."/>
            <person name="Allen A.E."/>
            <person name="Bidle K."/>
            <person name="Borodovsky M."/>
            <person name="Bowler C."/>
            <person name="Brownlee C."/>
            <person name="Cock J.M."/>
            <person name="Elias M."/>
            <person name="Gladyshev V.N."/>
            <person name="Groth M."/>
            <person name="Guda C."/>
            <person name="Hadaegh A."/>
            <person name="Iglesias-Rodriguez M.D."/>
            <person name="Jenkins J."/>
            <person name="Jones B.M."/>
            <person name="Lawson T."/>
            <person name="Leese F."/>
            <person name="Lindquist E."/>
            <person name="Lobanov A."/>
            <person name="Lomsadze A."/>
            <person name="Malik S.B."/>
            <person name="Marsh M.E."/>
            <person name="Mackinder L."/>
            <person name="Mock T."/>
            <person name="Mueller-Roeber B."/>
            <person name="Pagarete A."/>
            <person name="Parker M."/>
            <person name="Probert I."/>
            <person name="Quesneville H."/>
            <person name="Raines C."/>
            <person name="Rensing S.A."/>
            <person name="Riano-Pachon D.M."/>
            <person name="Richier S."/>
            <person name="Rokitta S."/>
            <person name="Shiraiwa Y."/>
            <person name="Soanes D.M."/>
            <person name="van der Giezen M."/>
            <person name="Wahlund T.M."/>
            <person name="Williams B."/>
            <person name="Wilson W."/>
            <person name="Wolfe G."/>
            <person name="Wurch L.L."/>
        </authorList>
    </citation>
    <scope>NUCLEOTIDE SEQUENCE</scope>
</reference>
<protein>
    <recommendedName>
        <fullName evidence="4">Phospholipid/glycerol acyltransferase domain-containing protein</fullName>
    </recommendedName>
</protein>
<evidence type="ECO:0000256" key="3">
    <source>
        <dbReference type="SAM" id="Phobius"/>
    </source>
</evidence>
<dbReference type="Pfam" id="PF01553">
    <property type="entry name" value="Acyltransferase"/>
    <property type="match status" value="1"/>
</dbReference>
<dbReference type="SUPFAM" id="SSF69593">
    <property type="entry name" value="Glycerol-3-phosphate (1)-acyltransferase"/>
    <property type="match status" value="1"/>
</dbReference>
<evidence type="ECO:0000259" key="4">
    <source>
        <dbReference type="SMART" id="SM00563"/>
    </source>
</evidence>
<dbReference type="OMA" id="MQKVYNE"/>
<feature type="domain" description="Phospholipid/glycerol acyltransferase" evidence="4">
    <location>
        <begin position="84"/>
        <end position="223"/>
    </location>
</feature>
<dbReference type="PANTHER" id="PTHR10434:SF48">
    <property type="entry name" value="PUTATIVE-RELATED"/>
    <property type="match status" value="1"/>
</dbReference>
<dbReference type="GO" id="GO:0005783">
    <property type="term" value="C:endoplasmic reticulum"/>
    <property type="evidence" value="ECO:0007669"/>
    <property type="project" value="TreeGrafter"/>
</dbReference>
<keyword evidence="3" id="KW-0812">Transmembrane</keyword>
<dbReference type="RefSeq" id="XP_005785801.1">
    <property type="nucleotide sequence ID" value="XM_005785744.1"/>
</dbReference>
<dbReference type="EnsemblProtists" id="EOD33372">
    <property type="protein sequence ID" value="EOD33372"/>
    <property type="gene ID" value="EMIHUDRAFT_447093"/>
</dbReference>
<evidence type="ECO:0000256" key="2">
    <source>
        <dbReference type="ARBA" id="ARBA00023315"/>
    </source>
</evidence>
<dbReference type="GO" id="GO:0006654">
    <property type="term" value="P:phosphatidic acid biosynthetic process"/>
    <property type="evidence" value="ECO:0007669"/>
    <property type="project" value="TreeGrafter"/>
</dbReference>
<evidence type="ECO:0000313" key="6">
    <source>
        <dbReference type="Proteomes" id="UP000013827"/>
    </source>
</evidence>
<name>A0A0D3KC87_EMIH1</name>
<keyword evidence="3" id="KW-1133">Transmembrane helix</keyword>
<dbReference type="PROSITE" id="PS51257">
    <property type="entry name" value="PROKAR_LIPOPROTEIN"/>
    <property type="match status" value="1"/>
</dbReference>
<reference evidence="5" key="2">
    <citation type="submission" date="2024-10" db="UniProtKB">
        <authorList>
            <consortium name="EnsemblProtists"/>
        </authorList>
    </citation>
    <scope>IDENTIFICATION</scope>
</reference>
<dbReference type="InterPro" id="IPR002123">
    <property type="entry name" value="Plipid/glycerol_acylTrfase"/>
</dbReference>
<evidence type="ECO:0000313" key="5">
    <source>
        <dbReference type="EnsemblProtists" id="EOD33372"/>
    </source>
</evidence>
<dbReference type="KEGG" id="ehx:EMIHUDRAFT_447093"/>
<dbReference type="GeneID" id="17276652"/>
<dbReference type="AlphaFoldDB" id="A0A0D3KC87"/>
<proteinExistence type="predicted"/>
<dbReference type="EnsemblProtists" id="EOD31379">
    <property type="protein sequence ID" value="EOD31379"/>
    <property type="gene ID" value="EMIHUDRAFT_442251"/>
</dbReference>
<keyword evidence="1" id="KW-0808">Transferase</keyword>
<dbReference type="Proteomes" id="UP000013827">
    <property type="component" value="Unassembled WGS sequence"/>
</dbReference>
<dbReference type="GO" id="GO:0003841">
    <property type="term" value="F:1-acylglycerol-3-phosphate O-acyltransferase activity"/>
    <property type="evidence" value="ECO:0007669"/>
    <property type="project" value="TreeGrafter"/>
</dbReference>
<dbReference type="SMART" id="SM00563">
    <property type="entry name" value="PlsC"/>
    <property type="match status" value="1"/>
</dbReference>
<organism evidence="5 6">
    <name type="scientific">Emiliania huxleyi (strain CCMP1516)</name>
    <dbReference type="NCBI Taxonomy" id="280463"/>
    <lineage>
        <taxon>Eukaryota</taxon>
        <taxon>Haptista</taxon>
        <taxon>Haptophyta</taxon>
        <taxon>Prymnesiophyceae</taxon>
        <taxon>Isochrysidales</taxon>
        <taxon>Noelaerhabdaceae</taxon>
        <taxon>Emiliania</taxon>
    </lineage>
</organism>
<keyword evidence="2" id="KW-0012">Acyltransferase</keyword>
<dbReference type="RefSeq" id="XP_005783808.1">
    <property type="nucleotide sequence ID" value="XM_005783751.1"/>
</dbReference>
<accession>A0A0D3KC87</accession>
<dbReference type="HOGENOM" id="CLU_060660_0_0_1"/>
<dbReference type="GeneID" id="17278644"/>
<feature type="transmembrane region" description="Helical" evidence="3">
    <location>
        <begin position="12"/>
        <end position="32"/>
    </location>
</feature>
<sequence length="297" mass="32030">MTPAPLRLLCRVWFGATLAVACLLLGAATRVLHLLPISLELSEDLSVSTAAVLFRLMLRVNPQIRVINTAREADWDRLAACSPAMILMNHTSFFDFFLFTALLPPRFVRRAHVRTVMSASIAQLPFLGRSIGDHAGSFKVYFQAKGAGFGKGDASDFSVDRARQEAETARMEAHIKRRGVLAFCPEGGMNKTPSERLNPFRRGSFAQAAKYSTPIWGAALHGSTAAWPRDALLGGDPSTVALSLEQLTLLPPPVATATAADLAEACQEAMQRQVDRLATLARGGARTEGGATRARAS</sequence>
<keyword evidence="6" id="KW-1185">Reference proteome</keyword>
<evidence type="ECO:0000256" key="1">
    <source>
        <dbReference type="ARBA" id="ARBA00022679"/>
    </source>
</evidence>
<keyword evidence="3" id="KW-0472">Membrane</keyword>
<dbReference type="eggNOG" id="ENOG502S71D">
    <property type="taxonomic scope" value="Eukaryota"/>
</dbReference>
<dbReference type="KEGG" id="ehx:EMIHUDRAFT_442251"/>
<dbReference type="PaxDb" id="2903-EOD31379"/>
<dbReference type="PANTHER" id="PTHR10434">
    <property type="entry name" value="1-ACYL-SN-GLYCEROL-3-PHOSPHATE ACYLTRANSFERASE"/>
    <property type="match status" value="1"/>
</dbReference>